<dbReference type="EMBL" id="BARS01023195">
    <property type="protein sequence ID" value="GAG08729.1"/>
    <property type="molecule type" value="Genomic_DNA"/>
</dbReference>
<evidence type="ECO:0000313" key="1">
    <source>
        <dbReference type="EMBL" id="GAG08729.1"/>
    </source>
</evidence>
<reference evidence="1" key="1">
    <citation type="journal article" date="2014" name="Front. Microbiol.">
        <title>High frequency of phylogenetically diverse reductive dehalogenase-homologous genes in deep subseafloor sedimentary metagenomes.</title>
        <authorList>
            <person name="Kawai M."/>
            <person name="Futagami T."/>
            <person name="Toyoda A."/>
            <person name="Takaki Y."/>
            <person name="Nishi S."/>
            <person name="Hori S."/>
            <person name="Arai W."/>
            <person name="Tsubouchi T."/>
            <person name="Morono Y."/>
            <person name="Uchiyama I."/>
            <person name="Ito T."/>
            <person name="Fujiyama A."/>
            <person name="Inagaki F."/>
            <person name="Takami H."/>
        </authorList>
    </citation>
    <scope>NUCLEOTIDE SEQUENCE</scope>
    <source>
        <strain evidence="1">Expedition CK06-06</strain>
    </source>
</reference>
<sequence length="76" mass="8642">MTFKGFNIAYPEYEVITPQGNQSYTLRSLNVSEEEKLKGSLITPSKIADHLNTCLFEAIVTKPDNIKSFDDFLRNV</sequence>
<protein>
    <submittedName>
        <fullName evidence="1">Uncharacterized protein</fullName>
    </submittedName>
</protein>
<dbReference type="AlphaFoldDB" id="X0USA6"/>
<organism evidence="1">
    <name type="scientific">marine sediment metagenome</name>
    <dbReference type="NCBI Taxonomy" id="412755"/>
    <lineage>
        <taxon>unclassified sequences</taxon>
        <taxon>metagenomes</taxon>
        <taxon>ecological metagenomes</taxon>
    </lineage>
</organism>
<accession>X0USA6</accession>
<gene>
    <name evidence="1" type="ORF">S01H1_36959</name>
</gene>
<comment type="caution">
    <text evidence="1">The sequence shown here is derived from an EMBL/GenBank/DDBJ whole genome shotgun (WGS) entry which is preliminary data.</text>
</comment>
<name>X0USA6_9ZZZZ</name>
<proteinExistence type="predicted"/>
<feature type="non-terminal residue" evidence="1">
    <location>
        <position position="76"/>
    </location>
</feature>